<dbReference type="PANTHER" id="PTHR30579:SF7">
    <property type="entry name" value="HTH-TYPE TRANSCRIPTIONAL REGULATOR LRHA-RELATED"/>
    <property type="match status" value="1"/>
</dbReference>
<dbReference type="FunFam" id="1.10.10.10:FF:000001">
    <property type="entry name" value="LysR family transcriptional regulator"/>
    <property type="match status" value="1"/>
</dbReference>
<comment type="caution">
    <text evidence="7">The sequence shown here is derived from an EMBL/GenBank/DDBJ whole genome shotgun (WGS) entry which is preliminary data.</text>
</comment>
<dbReference type="SUPFAM" id="SSF46785">
    <property type="entry name" value="Winged helix' DNA-binding domain"/>
    <property type="match status" value="1"/>
</dbReference>
<dbReference type="GO" id="GO:0003700">
    <property type="term" value="F:DNA-binding transcription factor activity"/>
    <property type="evidence" value="ECO:0007669"/>
    <property type="project" value="InterPro"/>
</dbReference>
<dbReference type="Gene3D" id="1.10.10.10">
    <property type="entry name" value="Winged helix-like DNA-binding domain superfamily/Winged helix DNA-binding domain"/>
    <property type="match status" value="1"/>
</dbReference>
<protein>
    <submittedName>
        <fullName evidence="7">LysR family transcriptional regulator</fullName>
    </submittedName>
</protein>
<evidence type="ECO:0000259" key="6">
    <source>
        <dbReference type="PROSITE" id="PS50931"/>
    </source>
</evidence>
<dbReference type="InterPro" id="IPR036388">
    <property type="entry name" value="WH-like_DNA-bd_sf"/>
</dbReference>
<organism evidence="7 8">
    <name type="scientific">Tardiphaga robiniae</name>
    <dbReference type="NCBI Taxonomy" id="943830"/>
    <lineage>
        <taxon>Bacteria</taxon>
        <taxon>Pseudomonadati</taxon>
        <taxon>Pseudomonadota</taxon>
        <taxon>Alphaproteobacteria</taxon>
        <taxon>Hyphomicrobiales</taxon>
        <taxon>Nitrobacteraceae</taxon>
        <taxon>Tardiphaga</taxon>
    </lineage>
</organism>
<dbReference type="Gene3D" id="3.40.190.10">
    <property type="entry name" value="Periplasmic binding protein-like II"/>
    <property type="match status" value="2"/>
</dbReference>
<evidence type="ECO:0000256" key="3">
    <source>
        <dbReference type="ARBA" id="ARBA00023015"/>
    </source>
</evidence>
<accession>A0A164AHE4</accession>
<dbReference type="SUPFAM" id="SSF53850">
    <property type="entry name" value="Periplasmic binding protein-like II"/>
    <property type="match status" value="1"/>
</dbReference>
<dbReference type="GO" id="GO:0003677">
    <property type="term" value="F:DNA binding"/>
    <property type="evidence" value="ECO:0007669"/>
    <property type="project" value="UniProtKB-KW"/>
</dbReference>
<name>A0A164AHE4_9BRAD</name>
<sequence>MIMDHVPVDLLQSFVAVADAGSFTGAARLLGLQQSTVSQHIRRLEEQTGRRLFDRSTHRVGLTPDGDVLLDHARSILERYAHLQQYLSAAPLRGRLRFGASEDFVLSALPNVLAAFARRHPELDIELHSGLSEDLRTSFDAGRLDLALVKRRDGDSRGRIAWKEPIEWMAHPEFRLDPDSPLPLILYPPPSITRVGVLETLEAAGRRWRIAFTSANVSGLSAAARAGIGLLPHSVRLMPPGLTILPSREGLPKLPDIQFAVILPDHPPPAVEALAATIMNWAGPRDRQS</sequence>
<dbReference type="PROSITE" id="PS50931">
    <property type="entry name" value="HTH_LYSR"/>
    <property type="match status" value="1"/>
</dbReference>
<keyword evidence="3" id="KW-0805">Transcription regulation</keyword>
<keyword evidence="8" id="KW-1185">Reference proteome</keyword>
<evidence type="ECO:0000256" key="5">
    <source>
        <dbReference type="ARBA" id="ARBA00023163"/>
    </source>
</evidence>
<feature type="domain" description="HTH lysR-type" evidence="6">
    <location>
        <begin position="6"/>
        <end position="63"/>
    </location>
</feature>
<comment type="similarity">
    <text evidence="2">Belongs to the LysR transcriptional regulatory family.</text>
</comment>
<evidence type="ECO:0000256" key="1">
    <source>
        <dbReference type="ARBA" id="ARBA00003502"/>
    </source>
</evidence>
<dbReference type="OrthoDB" id="1631201at2"/>
<evidence type="ECO:0000256" key="4">
    <source>
        <dbReference type="ARBA" id="ARBA00023125"/>
    </source>
</evidence>
<comment type="function">
    <text evidence="1">NodD regulates the expression of the nodABCFE genes which encode other nodulation proteins. NodD is also a negative regulator of its own expression. Binds flavonoids as inducers.</text>
</comment>
<dbReference type="AlphaFoldDB" id="A0A164AHE4"/>
<dbReference type="PRINTS" id="PR00039">
    <property type="entry name" value="HTHLYSR"/>
</dbReference>
<proteinExistence type="inferred from homology"/>
<dbReference type="STRING" id="943830.A4A58_20955"/>
<dbReference type="InterPro" id="IPR050176">
    <property type="entry name" value="LTTR"/>
</dbReference>
<evidence type="ECO:0000313" key="7">
    <source>
        <dbReference type="EMBL" id="KZD24813.1"/>
    </source>
</evidence>
<gene>
    <name evidence="7" type="ORF">A4A58_20955</name>
</gene>
<evidence type="ECO:0000313" key="8">
    <source>
        <dbReference type="Proteomes" id="UP000076574"/>
    </source>
</evidence>
<keyword evidence="4" id="KW-0238">DNA-binding</keyword>
<evidence type="ECO:0000256" key="2">
    <source>
        <dbReference type="ARBA" id="ARBA00009437"/>
    </source>
</evidence>
<reference evidence="7 8" key="1">
    <citation type="submission" date="2016-03" db="EMBL/GenBank/DDBJ databases">
        <title>Microsymbionts genomes from the relict species Vavilovia formosa (Stev.) Fed.</title>
        <authorList>
            <person name="Kopat V."/>
            <person name="Chirak E."/>
            <person name="Kimeklis A."/>
            <person name="Andronov E."/>
        </authorList>
    </citation>
    <scope>NUCLEOTIDE SEQUENCE [LARGE SCALE GENOMIC DNA]</scope>
    <source>
        <strain evidence="7 8">Vaf07</strain>
    </source>
</reference>
<dbReference type="Proteomes" id="UP000076574">
    <property type="component" value="Unassembled WGS sequence"/>
</dbReference>
<dbReference type="InterPro" id="IPR005119">
    <property type="entry name" value="LysR_subst-bd"/>
</dbReference>
<dbReference type="PANTHER" id="PTHR30579">
    <property type="entry name" value="TRANSCRIPTIONAL REGULATOR"/>
    <property type="match status" value="1"/>
</dbReference>
<dbReference type="InterPro" id="IPR036390">
    <property type="entry name" value="WH_DNA-bd_sf"/>
</dbReference>
<keyword evidence="5" id="KW-0804">Transcription</keyword>
<dbReference type="InterPro" id="IPR000847">
    <property type="entry name" value="LysR_HTH_N"/>
</dbReference>
<dbReference type="Pfam" id="PF03466">
    <property type="entry name" value="LysR_substrate"/>
    <property type="match status" value="1"/>
</dbReference>
<dbReference type="EMBL" id="LVYV01000002">
    <property type="protein sequence ID" value="KZD24813.1"/>
    <property type="molecule type" value="Genomic_DNA"/>
</dbReference>
<dbReference type="Pfam" id="PF00126">
    <property type="entry name" value="HTH_1"/>
    <property type="match status" value="1"/>
</dbReference>